<protein>
    <submittedName>
        <fullName evidence="1">Uncharacterized protein</fullName>
    </submittedName>
</protein>
<dbReference type="InParanoid" id="D8LQZ0"/>
<reference evidence="1 2" key="1">
    <citation type="journal article" date="2010" name="Nature">
        <title>The Ectocarpus genome and the independent evolution of multicellularity in brown algae.</title>
        <authorList>
            <person name="Cock J.M."/>
            <person name="Sterck L."/>
            <person name="Rouze P."/>
            <person name="Scornet D."/>
            <person name="Allen A.E."/>
            <person name="Amoutzias G."/>
            <person name="Anthouard V."/>
            <person name="Artiguenave F."/>
            <person name="Aury J.M."/>
            <person name="Badger J.H."/>
            <person name="Beszteri B."/>
            <person name="Billiau K."/>
            <person name="Bonnet E."/>
            <person name="Bothwell J.H."/>
            <person name="Bowler C."/>
            <person name="Boyen C."/>
            <person name="Brownlee C."/>
            <person name="Carrano C.J."/>
            <person name="Charrier B."/>
            <person name="Cho G.Y."/>
            <person name="Coelho S.M."/>
            <person name="Collen J."/>
            <person name="Corre E."/>
            <person name="Da Silva C."/>
            <person name="Delage L."/>
            <person name="Delaroque N."/>
            <person name="Dittami S.M."/>
            <person name="Doulbeau S."/>
            <person name="Elias M."/>
            <person name="Farnham G."/>
            <person name="Gachon C.M."/>
            <person name="Gschloessl B."/>
            <person name="Heesch S."/>
            <person name="Jabbari K."/>
            <person name="Jubin C."/>
            <person name="Kawai H."/>
            <person name="Kimura K."/>
            <person name="Kloareg B."/>
            <person name="Kupper F.C."/>
            <person name="Lang D."/>
            <person name="Le Bail A."/>
            <person name="Leblanc C."/>
            <person name="Lerouge P."/>
            <person name="Lohr M."/>
            <person name="Lopez P.J."/>
            <person name="Martens C."/>
            <person name="Maumus F."/>
            <person name="Michel G."/>
            <person name="Miranda-Saavedra D."/>
            <person name="Morales J."/>
            <person name="Moreau H."/>
            <person name="Motomura T."/>
            <person name="Nagasato C."/>
            <person name="Napoli C.A."/>
            <person name="Nelson D.R."/>
            <person name="Nyvall-Collen P."/>
            <person name="Peters A.F."/>
            <person name="Pommier C."/>
            <person name="Potin P."/>
            <person name="Poulain J."/>
            <person name="Quesneville H."/>
            <person name="Read B."/>
            <person name="Rensing S.A."/>
            <person name="Ritter A."/>
            <person name="Rousvoal S."/>
            <person name="Samanta M."/>
            <person name="Samson G."/>
            <person name="Schroeder D.C."/>
            <person name="Segurens B."/>
            <person name="Strittmatter M."/>
            <person name="Tonon T."/>
            <person name="Tregear J.W."/>
            <person name="Valentin K."/>
            <person name="von Dassow P."/>
            <person name="Yamagishi T."/>
            <person name="Van de Peer Y."/>
            <person name="Wincker P."/>
        </authorList>
    </citation>
    <scope>NUCLEOTIDE SEQUENCE [LARGE SCALE GENOMIC DNA]</scope>
    <source>
        <strain evidence="2">Ec32 / CCAP1310/4</strain>
    </source>
</reference>
<name>D8LQZ0_ECTSI</name>
<gene>
    <name evidence="1" type="ORF">Esi_0061_0075</name>
</gene>
<evidence type="ECO:0000313" key="1">
    <source>
        <dbReference type="EMBL" id="CBN77663.1"/>
    </source>
</evidence>
<dbReference type="AlphaFoldDB" id="D8LQZ0"/>
<organism evidence="1 2">
    <name type="scientific">Ectocarpus siliculosus</name>
    <name type="common">Brown alga</name>
    <name type="synonym">Conferva siliculosa</name>
    <dbReference type="NCBI Taxonomy" id="2880"/>
    <lineage>
        <taxon>Eukaryota</taxon>
        <taxon>Sar</taxon>
        <taxon>Stramenopiles</taxon>
        <taxon>Ochrophyta</taxon>
        <taxon>PX clade</taxon>
        <taxon>Phaeophyceae</taxon>
        <taxon>Ectocarpales</taxon>
        <taxon>Ectocarpaceae</taxon>
        <taxon>Ectocarpus</taxon>
    </lineage>
</organism>
<evidence type="ECO:0000313" key="2">
    <source>
        <dbReference type="Proteomes" id="UP000002630"/>
    </source>
</evidence>
<keyword evidence="2" id="KW-1185">Reference proteome</keyword>
<dbReference type="EMBL" id="FN648830">
    <property type="protein sequence ID" value="CBN77663.1"/>
    <property type="molecule type" value="Genomic_DNA"/>
</dbReference>
<proteinExistence type="predicted"/>
<accession>D8LQZ0</accession>
<dbReference type="EMBL" id="FN649743">
    <property type="protein sequence ID" value="CBN77663.1"/>
    <property type="molecule type" value="Genomic_DNA"/>
</dbReference>
<sequence length="40" mass="4370">MGMEEVETKEADHECPRSSQARVVLVTVGVVPTQLPSETE</sequence>
<dbReference type="Proteomes" id="UP000002630">
    <property type="component" value="Linkage Group LG18"/>
</dbReference>